<evidence type="ECO:0000313" key="3">
    <source>
        <dbReference type="EMBL" id="PHJ38327.1"/>
    </source>
</evidence>
<reference evidence="3 4" key="1">
    <citation type="submission" date="2013-09" db="EMBL/GenBank/DDBJ databases">
        <title>Biodegradation of hydrocarbons in the deep terrestrial subsurface : characterization of a microbial consortium composed of two Desulfotomaculum species originating from a deep geological formation.</title>
        <authorList>
            <person name="Aullo T."/>
            <person name="Berlendis S."/>
            <person name="Lascourreges J.-F."/>
            <person name="Dessort D."/>
            <person name="Saint-Laurent S."/>
            <person name="Schraauwers B."/>
            <person name="Mas J."/>
            <person name="Magot M."/>
            <person name="Ranchou-Peyruse A."/>
        </authorList>
    </citation>
    <scope>NUCLEOTIDE SEQUENCE [LARGE SCALE GENOMIC DNA]</scope>
    <source>
        <strain evidence="3 4">Bs107</strain>
    </source>
</reference>
<dbReference type="Proteomes" id="UP000222564">
    <property type="component" value="Unassembled WGS sequence"/>
</dbReference>
<dbReference type="SUPFAM" id="SSF51735">
    <property type="entry name" value="NAD(P)-binding Rossmann-fold domains"/>
    <property type="match status" value="1"/>
</dbReference>
<dbReference type="GO" id="GO:0000166">
    <property type="term" value="F:nucleotide binding"/>
    <property type="evidence" value="ECO:0007669"/>
    <property type="project" value="InterPro"/>
</dbReference>
<dbReference type="InterPro" id="IPR055170">
    <property type="entry name" value="GFO_IDH_MocA-like_dom"/>
</dbReference>
<feature type="domain" description="GFO/IDH/MocA-like oxidoreductase" evidence="2">
    <location>
        <begin position="158"/>
        <end position="233"/>
    </location>
</feature>
<evidence type="ECO:0000313" key="4">
    <source>
        <dbReference type="Proteomes" id="UP000222564"/>
    </source>
</evidence>
<feature type="domain" description="Gfo/Idh/MocA-like oxidoreductase N-terminal" evidence="1">
    <location>
        <begin position="4"/>
        <end position="121"/>
    </location>
</feature>
<dbReference type="Pfam" id="PF01408">
    <property type="entry name" value="GFO_IDH_MocA"/>
    <property type="match status" value="1"/>
</dbReference>
<evidence type="ECO:0000259" key="2">
    <source>
        <dbReference type="Pfam" id="PF22725"/>
    </source>
</evidence>
<evidence type="ECO:0000259" key="1">
    <source>
        <dbReference type="Pfam" id="PF01408"/>
    </source>
</evidence>
<dbReference type="Pfam" id="PF22725">
    <property type="entry name" value="GFO_IDH_MocA_C3"/>
    <property type="match status" value="1"/>
</dbReference>
<keyword evidence="4" id="KW-1185">Reference proteome</keyword>
<protein>
    <submittedName>
        <fullName evidence="3">Uncharacterized protein</fullName>
    </submittedName>
</protein>
<dbReference type="InterPro" id="IPR000683">
    <property type="entry name" value="Gfo/Idh/MocA-like_OxRdtase_N"/>
</dbReference>
<proteinExistence type="predicted"/>
<dbReference type="InterPro" id="IPR036291">
    <property type="entry name" value="NAD(P)-bd_dom_sf"/>
</dbReference>
<sequence>MIGLGLIGCGNWGFNYLNTLNSIPEAKILTVCDLNDDVLKKVKQFHPHLKTTKDCQDLLKDDELSGVIIATPPHTHFSIAVNCLERNKAVLVEKPITLSYSEAAELITLAQKKNTLLMAGHLMEYHPVVMKLHEYVSQEILGKLRYILLDRTSLARIRSDVLWDLAVHDVSIVRYLVNKNPVWVAAQGKSFLQDGIHDLITISMEFPDDLYVQIHANSLYPQKKRQTVVAGNKLVAILDDTRDDFKLTLLPYNGDITLPNLEKIPPLTVQCKHFIHCIQSDSVPRTGFGDITWVMKVMDLIEQSLLNNGSRRYFTKPGGDHDEN</sequence>
<organism evidence="3 4">
    <name type="scientific">Desulforamulus profundi</name>
    <dbReference type="NCBI Taxonomy" id="1383067"/>
    <lineage>
        <taxon>Bacteria</taxon>
        <taxon>Bacillati</taxon>
        <taxon>Bacillota</taxon>
        <taxon>Clostridia</taxon>
        <taxon>Eubacteriales</taxon>
        <taxon>Peptococcaceae</taxon>
        <taxon>Desulforamulus</taxon>
    </lineage>
</organism>
<dbReference type="SUPFAM" id="SSF55347">
    <property type="entry name" value="Glyceraldehyde-3-phosphate dehydrogenase-like, C-terminal domain"/>
    <property type="match status" value="1"/>
</dbReference>
<name>A0A2C6M7V9_9FIRM</name>
<dbReference type="PANTHER" id="PTHR43377">
    <property type="entry name" value="BILIVERDIN REDUCTASE A"/>
    <property type="match status" value="1"/>
</dbReference>
<gene>
    <name evidence="3" type="ORF">P378_10880</name>
</gene>
<comment type="caution">
    <text evidence="3">The sequence shown here is derived from an EMBL/GenBank/DDBJ whole genome shotgun (WGS) entry which is preliminary data.</text>
</comment>
<dbReference type="PANTHER" id="PTHR43377:SF6">
    <property type="entry name" value="GFO_IDH_MOCA-LIKE OXIDOREDUCTASE N-TERMINAL DOMAIN-CONTAINING PROTEIN"/>
    <property type="match status" value="1"/>
</dbReference>
<dbReference type="Gene3D" id="3.40.50.720">
    <property type="entry name" value="NAD(P)-binding Rossmann-like Domain"/>
    <property type="match status" value="1"/>
</dbReference>
<dbReference type="EMBL" id="AWQQ01000054">
    <property type="protein sequence ID" value="PHJ38327.1"/>
    <property type="molecule type" value="Genomic_DNA"/>
</dbReference>
<dbReference type="InterPro" id="IPR051450">
    <property type="entry name" value="Gfo/Idh/MocA_Oxidoreductases"/>
</dbReference>
<dbReference type="RefSeq" id="WP_099083100.1">
    <property type="nucleotide sequence ID" value="NZ_AWQQ01000054.1"/>
</dbReference>
<dbReference type="OrthoDB" id="9783105at2"/>
<accession>A0A2C6M7V9</accession>
<dbReference type="AlphaFoldDB" id="A0A2C6M7V9"/>
<dbReference type="Gene3D" id="3.30.360.10">
    <property type="entry name" value="Dihydrodipicolinate Reductase, domain 2"/>
    <property type="match status" value="1"/>
</dbReference>